<feature type="domain" description="GRIP" evidence="6">
    <location>
        <begin position="344"/>
        <end position="395"/>
    </location>
</feature>
<evidence type="ECO:0000256" key="2">
    <source>
        <dbReference type="ARBA" id="ARBA00023034"/>
    </source>
</evidence>
<proteinExistence type="predicted"/>
<evidence type="ECO:0000256" key="1">
    <source>
        <dbReference type="ARBA" id="ARBA00004555"/>
    </source>
</evidence>
<gene>
    <name evidence="7" type="ORF">PICST_89292</name>
</gene>
<dbReference type="EMBL" id="CP000498">
    <property type="protein sequence ID" value="ABN66002.2"/>
    <property type="molecule type" value="Genomic_DNA"/>
</dbReference>
<dbReference type="eggNOG" id="ENOG502RYXN">
    <property type="taxonomic scope" value="Eukaryota"/>
</dbReference>
<feature type="compositionally biased region" description="Basic and acidic residues" evidence="5">
    <location>
        <begin position="40"/>
        <end position="50"/>
    </location>
</feature>
<evidence type="ECO:0000313" key="7">
    <source>
        <dbReference type="EMBL" id="ABN66002.2"/>
    </source>
</evidence>
<dbReference type="GeneID" id="4838377"/>
<evidence type="ECO:0000256" key="4">
    <source>
        <dbReference type="SAM" id="Coils"/>
    </source>
</evidence>
<dbReference type="GO" id="GO:0007030">
    <property type="term" value="P:Golgi organization"/>
    <property type="evidence" value="ECO:0007669"/>
    <property type="project" value="TreeGrafter"/>
</dbReference>
<dbReference type="InParanoid" id="A3LT42"/>
<evidence type="ECO:0000256" key="5">
    <source>
        <dbReference type="SAM" id="MobiDB-lite"/>
    </source>
</evidence>
<keyword evidence="8" id="KW-1185">Reference proteome</keyword>
<feature type="coiled-coil region" evidence="4">
    <location>
        <begin position="55"/>
        <end position="225"/>
    </location>
</feature>
<dbReference type="Proteomes" id="UP000002258">
    <property type="component" value="Chromosome 4"/>
</dbReference>
<dbReference type="OrthoDB" id="425925at2759"/>
<dbReference type="InterPro" id="IPR000237">
    <property type="entry name" value="GRIP_dom"/>
</dbReference>
<dbReference type="PANTHER" id="PTHR18921:SF2">
    <property type="entry name" value="THYROID RECEPTOR-INTERACTING PROTEIN 11"/>
    <property type="match status" value="1"/>
</dbReference>
<evidence type="ECO:0000256" key="3">
    <source>
        <dbReference type="ARBA" id="ARBA00023054"/>
    </source>
</evidence>
<protein>
    <recommendedName>
        <fullName evidence="6">GRIP domain-containing protein</fullName>
    </recommendedName>
</protein>
<dbReference type="STRING" id="322104.A3LT42"/>
<feature type="region of interest" description="Disordered" evidence="5">
    <location>
        <begin position="26"/>
        <end position="54"/>
    </location>
</feature>
<dbReference type="RefSeq" id="XP_001384031.2">
    <property type="nucleotide sequence ID" value="XM_001383994.1"/>
</dbReference>
<organism evidence="7 8">
    <name type="scientific">Scheffersomyces stipitis (strain ATCC 58785 / CBS 6054 / NBRC 10063 / NRRL Y-11545)</name>
    <name type="common">Yeast</name>
    <name type="synonym">Pichia stipitis</name>
    <dbReference type="NCBI Taxonomy" id="322104"/>
    <lineage>
        <taxon>Eukaryota</taxon>
        <taxon>Fungi</taxon>
        <taxon>Dikarya</taxon>
        <taxon>Ascomycota</taxon>
        <taxon>Saccharomycotina</taxon>
        <taxon>Pichiomycetes</taxon>
        <taxon>Debaryomycetaceae</taxon>
        <taxon>Scheffersomyces</taxon>
    </lineage>
</organism>
<dbReference type="KEGG" id="pic:PICST_89292"/>
<keyword evidence="2" id="KW-0333">Golgi apparatus</keyword>
<accession>A3LT42</accession>
<dbReference type="GO" id="GO:0031267">
    <property type="term" value="F:small GTPase binding"/>
    <property type="evidence" value="ECO:0007669"/>
    <property type="project" value="TreeGrafter"/>
</dbReference>
<dbReference type="Pfam" id="PF10375">
    <property type="entry name" value="GRAB"/>
    <property type="match status" value="1"/>
</dbReference>
<evidence type="ECO:0000259" key="6">
    <source>
        <dbReference type="PROSITE" id="PS50913"/>
    </source>
</evidence>
<dbReference type="HOGENOM" id="CLU_020680_3_0_1"/>
<dbReference type="PROSITE" id="PS50913">
    <property type="entry name" value="GRIP"/>
    <property type="match status" value="1"/>
</dbReference>
<reference evidence="7 8" key="1">
    <citation type="journal article" date="2007" name="Nat. Biotechnol.">
        <title>Genome sequence of the lignocellulose-bioconverting and xylose-fermenting yeast Pichia stipitis.</title>
        <authorList>
            <person name="Jeffries T.W."/>
            <person name="Grigoriev I.V."/>
            <person name="Grimwood J."/>
            <person name="Laplaza J.M."/>
            <person name="Aerts A."/>
            <person name="Salamov A."/>
            <person name="Schmutz J."/>
            <person name="Lindquist E."/>
            <person name="Dehal P."/>
            <person name="Shapiro H."/>
            <person name="Jin Y.S."/>
            <person name="Passoth V."/>
            <person name="Richardson P.M."/>
        </authorList>
    </citation>
    <scope>NUCLEOTIDE SEQUENCE [LARGE SCALE GENOMIC DNA]</scope>
    <source>
        <strain evidence="8">ATCC 58785 / CBS 6054 / NBRC 10063 / NRRL Y-11545</strain>
    </source>
</reference>
<dbReference type="OMA" id="QAMHNWE"/>
<feature type="coiled-coil region" evidence="4">
    <location>
        <begin position="258"/>
        <end position="323"/>
    </location>
</feature>
<dbReference type="InterPro" id="IPR019459">
    <property type="entry name" value="GRAB"/>
</dbReference>
<keyword evidence="3 4" id="KW-0175">Coiled coil</keyword>
<comment type="subcellular location">
    <subcellularLocation>
        <location evidence="1">Golgi apparatus</location>
    </subcellularLocation>
</comment>
<name>A3LT42_PICST</name>
<sequence>MKIKSLEEKVASLTIELKNRDEQLSHSKNVYVNGESGENGTKEENERNSAQDESVQELSDKLAAAIDERDEIQRSYDALLGRLQSVKTIFNKLKVAESELEETKDTLALAVDENASLKEKIQVLAAMETKNEHDSAVVKKLKEQNEDLNGECDRLSDSLTKTRREYQSQLEELQDEKYSLENQNSKLSKKINELKVEISEFNLIRDELNMENKNSLLKIEELNDKITGRDTEISQLYSTIKESERANNEKQSAFNSAEVKYKSQIESLEKALAAAKAESVSKSKELAQAQEQIEQLKVESKEAEQLKVEINNKQLIIGKLRHEAIILNEHLTKSLTMLKQHGGEGNKTIDKELISNVVISFLQFPRGDTKKFEALQLISALLEWSESQRVAAGLSHTGPASKSEDGDKQKQSFVNLWTDFLEKESSGK</sequence>
<dbReference type="AlphaFoldDB" id="A3LT42"/>
<dbReference type="GO" id="GO:0005794">
    <property type="term" value="C:Golgi apparatus"/>
    <property type="evidence" value="ECO:0007669"/>
    <property type="project" value="UniProtKB-SubCell"/>
</dbReference>
<evidence type="ECO:0000313" key="8">
    <source>
        <dbReference type="Proteomes" id="UP000002258"/>
    </source>
</evidence>
<dbReference type="PANTHER" id="PTHR18921">
    <property type="entry name" value="MYOSIN HEAVY CHAIN - RELATED"/>
    <property type="match status" value="1"/>
</dbReference>
<dbReference type="GO" id="GO:0006888">
    <property type="term" value="P:endoplasmic reticulum to Golgi vesicle-mediated transport"/>
    <property type="evidence" value="ECO:0007669"/>
    <property type="project" value="TreeGrafter"/>
</dbReference>